<evidence type="ECO:0000256" key="1">
    <source>
        <dbReference type="SAM" id="MobiDB-lite"/>
    </source>
</evidence>
<dbReference type="HOGENOM" id="CLU_019932_2_0_10"/>
<proteinExistence type="predicted"/>
<feature type="domain" description="Peptidase M28" evidence="3">
    <location>
        <begin position="309"/>
        <end position="525"/>
    </location>
</feature>
<sequence length="543" mass="59728">MHFIRAGRLTGLLTLTGHLLLAQAPAPVSSAATTYAQTVSAADLEKHLRILAADDMEGRETGTRGQKKAAAYIASQFAQFGLKPIVKQADGSMGYLQPFTLYKKTWGDLNVKADGKSFTYLTDFLVNGLFSVPTETNYETVFVNYGIVDDKFNDYVNLDVKGKAVVMLDGEPKNADGGSAVSGGKEPSKWGKPDSWRAKVTAAKDKGAAQVFIVSMEDAAGFKRLMSERAALQQRFNRLGLKPGAENTGSVGTFVVSTDMGAALLGQKPDKFRKGLEQITRMGTSTVGKFAGKASVKAERKDENVQTENVMGYLEGTDKKDEVLIVSGHYDHIGISPDGQINNGANDDGSGTVSVLELAQAFSQAKAEGKGPRRSVLFLTVVGEEKGLLGSEYYADFSPVLPLENTVADLNIDMVGRVDDLHKNKQPNDNYIYVIGSDKLSSDLHKISEAQNAEHTKMELDYKYNDPQDPERIYYRSDHYNFAKHKIPIIFYFNGLHADYHRPTDDVDKIDFKLAEKTARLVFYTAWEIANRDERLKVDSNKP</sequence>
<dbReference type="SUPFAM" id="SSF52025">
    <property type="entry name" value="PA domain"/>
    <property type="match status" value="1"/>
</dbReference>
<dbReference type="OrthoDB" id="1521787at2"/>
<dbReference type="AlphaFoldDB" id="I0KH15"/>
<dbReference type="KEGG" id="fae:FAES_5419"/>
<dbReference type="Pfam" id="PF04389">
    <property type="entry name" value="Peptidase_M28"/>
    <property type="match status" value="1"/>
</dbReference>
<feature type="chain" id="PRO_5003630766" evidence="2">
    <location>
        <begin position="25"/>
        <end position="543"/>
    </location>
</feature>
<dbReference type="InterPro" id="IPR045175">
    <property type="entry name" value="M28_fam"/>
</dbReference>
<name>I0KH15_9BACT</name>
<dbReference type="Gene3D" id="3.40.630.10">
    <property type="entry name" value="Zn peptidases"/>
    <property type="match status" value="2"/>
</dbReference>
<evidence type="ECO:0000313" key="5">
    <source>
        <dbReference type="Proteomes" id="UP000011058"/>
    </source>
</evidence>
<accession>I0KH15</accession>
<dbReference type="EMBL" id="HE796683">
    <property type="protein sequence ID" value="CCH03418.1"/>
    <property type="molecule type" value="Genomic_DNA"/>
</dbReference>
<dbReference type="eggNOG" id="COG2234">
    <property type="taxonomic scope" value="Bacteria"/>
</dbReference>
<dbReference type="RefSeq" id="WP_015334515.1">
    <property type="nucleotide sequence ID" value="NC_020054.1"/>
</dbReference>
<keyword evidence="5" id="KW-1185">Reference proteome</keyword>
<reference evidence="4 5" key="1">
    <citation type="journal article" date="2012" name="J. Bacteriol.">
        <title>Genome Sequence of Fibrella aestuarina BUZ 2T, a Filamentous Marine Bacterium.</title>
        <authorList>
            <person name="Filippini M."/>
            <person name="Qi W."/>
            <person name="Blom J."/>
            <person name="Goesmann A."/>
            <person name="Smits T.H."/>
            <person name="Bagheri H.C."/>
        </authorList>
    </citation>
    <scope>NUCLEOTIDE SEQUENCE [LARGE SCALE GENOMIC DNA]</scope>
    <source>
        <strain evidence="5">BUZ 2T</strain>
    </source>
</reference>
<dbReference type="SUPFAM" id="SSF53187">
    <property type="entry name" value="Zn-dependent exopeptidases"/>
    <property type="match status" value="1"/>
</dbReference>
<dbReference type="GO" id="GO:0008235">
    <property type="term" value="F:metalloexopeptidase activity"/>
    <property type="evidence" value="ECO:0007669"/>
    <property type="project" value="InterPro"/>
</dbReference>
<keyword evidence="2" id="KW-0732">Signal</keyword>
<dbReference type="Gene3D" id="3.50.30.30">
    <property type="match status" value="1"/>
</dbReference>
<dbReference type="PATRIC" id="fig|1166018.3.peg.2398"/>
<evidence type="ECO:0000256" key="2">
    <source>
        <dbReference type="SAM" id="SignalP"/>
    </source>
</evidence>
<dbReference type="PANTHER" id="PTHR12147">
    <property type="entry name" value="METALLOPEPTIDASE M28 FAMILY MEMBER"/>
    <property type="match status" value="1"/>
</dbReference>
<dbReference type="STRING" id="1166018.FAES_5419"/>
<protein>
    <submittedName>
        <fullName evidence="4">Peptidase M28</fullName>
    </submittedName>
</protein>
<evidence type="ECO:0000259" key="3">
    <source>
        <dbReference type="Pfam" id="PF04389"/>
    </source>
</evidence>
<dbReference type="PANTHER" id="PTHR12147:SF26">
    <property type="entry name" value="PEPTIDASE M28 DOMAIN-CONTAINING PROTEIN"/>
    <property type="match status" value="1"/>
</dbReference>
<feature type="signal peptide" evidence="2">
    <location>
        <begin position="1"/>
        <end position="24"/>
    </location>
</feature>
<evidence type="ECO:0000313" key="4">
    <source>
        <dbReference type="EMBL" id="CCH03418.1"/>
    </source>
</evidence>
<organism evidence="4 5">
    <name type="scientific">Fibrella aestuarina BUZ 2</name>
    <dbReference type="NCBI Taxonomy" id="1166018"/>
    <lineage>
        <taxon>Bacteria</taxon>
        <taxon>Pseudomonadati</taxon>
        <taxon>Bacteroidota</taxon>
        <taxon>Cytophagia</taxon>
        <taxon>Cytophagales</taxon>
        <taxon>Spirosomataceae</taxon>
        <taxon>Fibrella</taxon>
    </lineage>
</organism>
<dbReference type="Proteomes" id="UP000011058">
    <property type="component" value="Chromosome"/>
</dbReference>
<dbReference type="InterPro" id="IPR046450">
    <property type="entry name" value="PA_dom_sf"/>
</dbReference>
<gene>
    <name evidence="4" type="ORF">FAES_5419</name>
</gene>
<dbReference type="InterPro" id="IPR007484">
    <property type="entry name" value="Peptidase_M28"/>
</dbReference>
<dbReference type="GO" id="GO:0006508">
    <property type="term" value="P:proteolysis"/>
    <property type="evidence" value="ECO:0007669"/>
    <property type="project" value="InterPro"/>
</dbReference>
<feature type="region of interest" description="Disordered" evidence="1">
    <location>
        <begin position="175"/>
        <end position="195"/>
    </location>
</feature>
<feature type="compositionally biased region" description="Basic and acidic residues" evidence="1">
    <location>
        <begin position="186"/>
        <end position="195"/>
    </location>
</feature>